<protein>
    <submittedName>
        <fullName evidence="1">Uncharacterized protein</fullName>
    </submittedName>
</protein>
<dbReference type="Proteomes" id="UP000265520">
    <property type="component" value="Unassembled WGS sequence"/>
</dbReference>
<sequence length="30" mass="3269">MGIPLSIVRRAGDDGASRQSVRVMVQEALR</sequence>
<dbReference type="EMBL" id="LXQA010818552">
    <property type="protein sequence ID" value="MCI72458.1"/>
    <property type="molecule type" value="Genomic_DNA"/>
</dbReference>
<comment type="caution">
    <text evidence="1">The sequence shown here is derived from an EMBL/GenBank/DDBJ whole genome shotgun (WGS) entry which is preliminary data.</text>
</comment>
<name>A0A392UHQ1_9FABA</name>
<dbReference type="AlphaFoldDB" id="A0A392UHQ1"/>
<accession>A0A392UHQ1</accession>
<evidence type="ECO:0000313" key="1">
    <source>
        <dbReference type="EMBL" id="MCI72458.1"/>
    </source>
</evidence>
<evidence type="ECO:0000313" key="2">
    <source>
        <dbReference type="Proteomes" id="UP000265520"/>
    </source>
</evidence>
<keyword evidence="2" id="KW-1185">Reference proteome</keyword>
<reference evidence="1 2" key="1">
    <citation type="journal article" date="2018" name="Front. Plant Sci.">
        <title>Red Clover (Trifolium pratense) and Zigzag Clover (T. medium) - A Picture of Genomic Similarities and Differences.</title>
        <authorList>
            <person name="Dluhosova J."/>
            <person name="Istvanek J."/>
            <person name="Nedelnik J."/>
            <person name="Repkova J."/>
        </authorList>
    </citation>
    <scope>NUCLEOTIDE SEQUENCE [LARGE SCALE GENOMIC DNA]</scope>
    <source>
        <strain evidence="2">cv. 10/8</strain>
        <tissue evidence="1">Leaf</tissue>
    </source>
</reference>
<organism evidence="1 2">
    <name type="scientific">Trifolium medium</name>
    <dbReference type="NCBI Taxonomy" id="97028"/>
    <lineage>
        <taxon>Eukaryota</taxon>
        <taxon>Viridiplantae</taxon>
        <taxon>Streptophyta</taxon>
        <taxon>Embryophyta</taxon>
        <taxon>Tracheophyta</taxon>
        <taxon>Spermatophyta</taxon>
        <taxon>Magnoliopsida</taxon>
        <taxon>eudicotyledons</taxon>
        <taxon>Gunneridae</taxon>
        <taxon>Pentapetalae</taxon>
        <taxon>rosids</taxon>
        <taxon>fabids</taxon>
        <taxon>Fabales</taxon>
        <taxon>Fabaceae</taxon>
        <taxon>Papilionoideae</taxon>
        <taxon>50 kb inversion clade</taxon>
        <taxon>NPAAA clade</taxon>
        <taxon>Hologalegina</taxon>
        <taxon>IRL clade</taxon>
        <taxon>Trifolieae</taxon>
        <taxon>Trifolium</taxon>
    </lineage>
</organism>
<proteinExistence type="predicted"/>